<dbReference type="SMART" id="SM00862">
    <property type="entry name" value="Trans_reg_C"/>
    <property type="match status" value="1"/>
</dbReference>
<evidence type="ECO:0000256" key="1">
    <source>
        <dbReference type="ARBA" id="ARBA00022553"/>
    </source>
</evidence>
<dbReference type="Pfam" id="PF00072">
    <property type="entry name" value="Response_reg"/>
    <property type="match status" value="1"/>
</dbReference>
<feature type="domain" description="Response regulatory" evidence="8">
    <location>
        <begin position="2"/>
        <end position="116"/>
    </location>
</feature>
<evidence type="ECO:0000256" key="5">
    <source>
        <dbReference type="ARBA" id="ARBA00023163"/>
    </source>
</evidence>
<dbReference type="GO" id="GO:0006355">
    <property type="term" value="P:regulation of DNA-templated transcription"/>
    <property type="evidence" value="ECO:0007669"/>
    <property type="project" value="InterPro"/>
</dbReference>
<dbReference type="InterPro" id="IPR036388">
    <property type="entry name" value="WH-like_DNA-bd_sf"/>
</dbReference>
<evidence type="ECO:0000256" key="4">
    <source>
        <dbReference type="ARBA" id="ARBA00023125"/>
    </source>
</evidence>
<dbReference type="GO" id="GO:0005829">
    <property type="term" value="C:cytosol"/>
    <property type="evidence" value="ECO:0007669"/>
    <property type="project" value="TreeGrafter"/>
</dbReference>
<dbReference type="InterPro" id="IPR001867">
    <property type="entry name" value="OmpR/PhoB-type_DNA-bd"/>
</dbReference>
<dbReference type="InterPro" id="IPR039420">
    <property type="entry name" value="WalR-like"/>
</dbReference>
<dbReference type="EMBL" id="FQUM01000002">
    <property type="protein sequence ID" value="SHE82847.1"/>
    <property type="molecule type" value="Genomic_DNA"/>
</dbReference>
<evidence type="ECO:0000256" key="7">
    <source>
        <dbReference type="PROSITE-ProRule" id="PRU01091"/>
    </source>
</evidence>
<dbReference type="AlphaFoldDB" id="A0A1M4WNU2"/>
<gene>
    <name evidence="10" type="ORF">SAMN05444274_102505</name>
</gene>
<dbReference type="RefSeq" id="WP_072999725.1">
    <property type="nucleotide sequence ID" value="NZ_FQUM01000002.1"/>
</dbReference>
<dbReference type="Proteomes" id="UP000184164">
    <property type="component" value="Unassembled WGS sequence"/>
</dbReference>
<evidence type="ECO:0000259" key="8">
    <source>
        <dbReference type="PROSITE" id="PS50110"/>
    </source>
</evidence>
<feature type="modified residue" description="4-aspartylphosphate" evidence="6">
    <location>
        <position position="51"/>
    </location>
</feature>
<dbReference type="SUPFAM" id="SSF46894">
    <property type="entry name" value="C-terminal effector domain of the bipartite response regulators"/>
    <property type="match status" value="1"/>
</dbReference>
<keyword evidence="11" id="KW-1185">Reference proteome</keyword>
<organism evidence="10 11">
    <name type="scientific">Mariniphaga anaerophila</name>
    <dbReference type="NCBI Taxonomy" id="1484053"/>
    <lineage>
        <taxon>Bacteria</taxon>
        <taxon>Pseudomonadati</taxon>
        <taxon>Bacteroidota</taxon>
        <taxon>Bacteroidia</taxon>
        <taxon>Marinilabiliales</taxon>
        <taxon>Prolixibacteraceae</taxon>
        <taxon>Mariniphaga</taxon>
    </lineage>
</organism>
<evidence type="ECO:0000313" key="11">
    <source>
        <dbReference type="Proteomes" id="UP000184164"/>
    </source>
</evidence>
<dbReference type="PROSITE" id="PS50110">
    <property type="entry name" value="RESPONSE_REGULATORY"/>
    <property type="match status" value="1"/>
</dbReference>
<dbReference type="PROSITE" id="PS51755">
    <property type="entry name" value="OMPR_PHOB"/>
    <property type="match status" value="1"/>
</dbReference>
<evidence type="ECO:0000256" key="2">
    <source>
        <dbReference type="ARBA" id="ARBA00023012"/>
    </source>
</evidence>
<keyword evidence="3" id="KW-0805">Transcription regulation</keyword>
<dbReference type="Gene3D" id="1.10.10.10">
    <property type="entry name" value="Winged helix-like DNA-binding domain superfamily/Winged helix DNA-binding domain"/>
    <property type="match status" value="1"/>
</dbReference>
<dbReference type="InterPro" id="IPR011006">
    <property type="entry name" value="CheY-like_superfamily"/>
</dbReference>
<accession>A0A1M4WNU2</accession>
<reference evidence="10 11" key="1">
    <citation type="submission" date="2016-11" db="EMBL/GenBank/DDBJ databases">
        <authorList>
            <person name="Jaros S."/>
            <person name="Januszkiewicz K."/>
            <person name="Wedrychowicz H."/>
        </authorList>
    </citation>
    <scope>NUCLEOTIDE SEQUENCE [LARGE SCALE GENOMIC DNA]</scope>
    <source>
        <strain evidence="10 11">DSM 26910</strain>
    </source>
</reference>
<dbReference type="STRING" id="1484053.SAMN05444274_102505"/>
<dbReference type="SMART" id="SM00448">
    <property type="entry name" value="REC"/>
    <property type="match status" value="1"/>
</dbReference>
<dbReference type="InterPro" id="IPR001789">
    <property type="entry name" value="Sig_transdc_resp-reg_receiver"/>
</dbReference>
<evidence type="ECO:0000259" key="9">
    <source>
        <dbReference type="PROSITE" id="PS51755"/>
    </source>
</evidence>
<proteinExistence type="predicted"/>
<protein>
    <submittedName>
        <fullName evidence="10">DNA-binding response regulator, OmpR family, contains REC and winged-helix (WHTH) domain</fullName>
    </submittedName>
</protein>
<dbReference type="OrthoDB" id="9790442at2"/>
<dbReference type="PANTHER" id="PTHR48111">
    <property type="entry name" value="REGULATOR OF RPOS"/>
    <property type="match status" value="1"/>
</dbReference>
<feature type="domain" description="OmpR/PhoB-type" evidence="9">
    <location>
        <begin position="124"/>
        <end position="225"/>
    </location>
</feature>
<name>A0A1M4WNU2_9BACT</name>
<feature type="DNA-binding region" description="OmpR/PhoB-type" evidence="7">
    <location>
        <begin position="124"/>
        <end position="225"/>
    </location>
</feature>
<dbReference type="Pfam" id="PF00486">
    <property type="entry name" value="Trans_reg_C"/>
    <property type="match status" value="1"/>
</dbReference>
<evidence type="ECO:0000256" key="6">
    <source>
        <dbReference type="PROSITE-ProRule" id="PRU00169"/>
    </source>
</evidence>
<evidence type="ECO:0000313" key="10">
    <source>
        <dbReference type="EMBL" id="SHE82847.1"/>
    </source>
</evidence>
<dbReference type="GO" id="GO:0000976">
    <property type="term" value="F:transcription cis-regulatory region binding"/>
    <property type="evidence" value="ECO:0007669"/>
    <property type="project" value="TreeGrafter"/>
</dbReference>
<dbReference type="CDD" id="cd00383">
    <property type="entry name" value="trans_reg_C"/>
    <property type="match status" value="1"/>
</dbReference>
<evidence type="ECO:0000256" key="3">
    <source>
        <dbReference type="ARBA" id="ARBA00023015"/>
    </source>
</evidence>
<dbReference type="SUPFAM" id="SSF52172">
    <property type="entry name" value="CheY-like"/>
    <property type="match status" value="1"/>
</dbReference>
<dbReference type="Gene3D" id="3.40.50.2300">
    <property type="match status" value="1"/>
</dbReference>
<keyword evidence="1 6" id="KW-0597">Phosphoprotein</keyword>
<dbReference type="GO" id="GO:0000156">
    <property type="term" value="F:phosphorelay response regulator activity"/>
    <property type="evidence" value="ECO:0007669"/>
    <property type="project" value="TreeGrafter"/>
</dbReference>
<keyword evidence="2" id="KW-0902">Two-component regulatory system</keyword>
<keyword evidence="5" id="KW-0804">Transcription</keyword>
<dbReference type="PANTHER" id="PTHR48111:SF22">
    <property type="entry name" value="REGULATOR OF RPOS"/>
    <property type="match status" value="1"/>
</dbReference>
<sequence>MKILLIEDNTDLASGIEKYLSDEGYHCELSQTVEQALEKIQLYEYDCILLDISLPDGSGFVILEKLKQLGKQDGVIIISAKISLDDKLKGLSIGADDYLTKPFHLAELSMRIRALIRRRKFNGNNIIQQGGIHIDLAEKIVQYNGKTVEQLSPKEFELLILFISSPHRVLSKGSIAEHLAGDNADTFDNFDFVYAHVKNLKKKLKNAGCPGYIHTIYGMGYKFKVEGL</sequence>
<dbReference type="InterPro" id="IPR016032">
    <property type="entry name" value="Sig_transdc_resp-reg_C-effctor"/>
</dbReference>
<dbReference type="Gene3D" id="6.10.250.690">
    <property type="match status" value="1"/>
</dbReference>
<dbReference type="GO" id="GO:0032993">
    <property type="term" value="C:protein-DNA complex"/>
    <property type="evidence" value="ECO:0007669"/>
    <property type="project" value="TreeGrafter"/>
</dbReference>
<keyword evidence="4 7" id="KW-0238">DNA-binding</keyword>